<feature type="non-terminal residue" evidence="1">
    <location>
        <position position="23"/>
    </location>
</feature>
<organism evidence="1">
    <name type="scientific">marine metagenome</name>
    <dbReference type="NCBI Taxonomy" id="408172"/>
    <lineage>
        <taxon>unclassified sequences</taxon>
        <taxon>metagenomes</taxon>
        <taxon>ecological metagenomes</taxon>
    </lineage>
</organism>
<dbReference type="EMBL" id="UINC01129244">
    <property type="protein sequence ID" value="SVD09500.1"/>
    <property type="molecule type" value="Genomic_DNA"/>
</dbReference>
<gene>
    <name evidence="1" type="ORF">METZ01_LOCUS362354</name>
</gene>
<accession>A0A382SHR6</accession>
<dbReference type="AlphaFoldDB" id="A0A382SHR6"/>
<protein>
    <submittedName>
        <fullName evidence="1">Uncharacterized protein</fullName>
    </submittedName>
</protein>
<sequence>MLVGFSVPVDIQLWAYTMGSVSL</sequence>
<proteinExistence type="predicted"/>
<name>A0A382SHR6_9ZZZZ</name>
<reference evidence="1" key="1">
    <citation type="submission" date="2018-05" db="EMBL/GenBank/DDBJ databases">
        <authorList>
            <person name="Lanie J.A."/>
            <person name="Ng W.-L."/>
            <person name="Kazmierczak K.M."/>
            <person name="Andrzejewski T.M."/>
            <person name="Davidsen T.M."/>
            <person name="Wayne K.J."/>
            <person name="Tettelin H."/>
            <person name="Glass J.I."/>
            <person name="Rusch D."/>
            <person name="Podicherti R."/>
            <person name="Tsui H.-C.T."/>
            <person name="Winkler M.E."/>
        </authorList>
    </citation>
    <scope>NUCLEOTIDE SEQUENCE</scope>
</reference>
<evidence type="ECO:0000313" key="1">
    <source>
        <dbReference type="EMBL" id="SVD09500.1"/>
    </source>
</evidence>